<dbReference type="Proteomes" id="UP001549031">
    <property type="component" value="Unassembled WGS sequence"/>
</dbReference>
<evidence type="ECO:0000313" key="1">
    <source>
        <dbReference type="EMBL" id="MET3584577.1"/>
    </source>
</evidence>
<evidence type="ECO:0000313" key="2">
    <source>
        <dbReference type="Proteomes" id="UP001549031"/>
    </source>
</evidence>
<name>A0ABV2H204_9HYPH</name>
<reference evidence="1 2" key="1">
    <citation type="submission" date="2024-06" db="EMBL/GenBank/DDBJ databases">
        <title>Genomic Encyclopedia of Type Strains, Phase IV (KMG-IV): sequencing the most valuable type-strain genomes for metagenomic binning, comparative biology and taxonomic classification.</title>
        <authorList>
            <person name="Goeker M."/>
        </authorList>
    </citation>
    <scope>NUCLEOTIDE SEQUENCE [LARGE SCALE GENOMIC DNA]</scope>
    <source>
        <strain evidence="1 2">DSM 105042</strain>
    </source>
</reference>
<protein>
    <recommendedName>
        <fullName evidence="3">Phage protein, HK97 gp10 family</fullName>
    </recommendedName>
</protein>
<organism evidence="1 2">
    <name type="scientific">Pseudorhizobium tarimense</name>
    <dbReference type="NCBI Taxonomy" id="1079109"/>
    <lineage>
        <taxon>Bacteria</taxon>
        <taxon>Pseudomonadati</taxon>
        <taxon>Pseudomonadota</taxon>
        <taxon>Alphaproteobacteria</taxon>
        <taxon>Hyphomicrobiales</taxon>
        <taxon>Rhizobiaceae</taxon>
        <taxon>Rhizobium/Agrobacterium group</taxon>
        <taxon>Pseudorhizobium</taxon>
    </lineage>
</organism>
<proteinExistence type="predicted"/>
<evidence type="ECO:0008006" key="3">
    <source>
        <dbReference type="Google" id="ProtNLM"/>
    </source>
</evidence>
<comment type="caution">
    <text evidence="1">The sequence shown here is derived from an EMBL/GenBank/DDBJ whole genome shotgun (WGS) entry which is preliminary data.</text>
</comment>
<dbReference type="EMBL" id="JBEPLJ010000002">
    <property type="protein sequence ID" value="MET3584577.1"/>
    <property type="molecule type" value="Genomic_DNA"/>
</dbReference>
<dbReference type="RefSeq" id="WP_247242545.1">
    <property type="nucleotide sequence ID" value="NZ_JALJRA010000002.1"/>
</dbReference>
<sequence length="190" mass="21262">MAKIVHVAWADRVMQQYGKRVLHLHQKFPKVLPRIVNQVGDRAKTQVVRNLTKQTGLPRKTIVAAVGDPSRARPGRLSYEMVTRGGNIRLKYLDAKETEAGVVAKPFGKRTLYPGAFMRGGRFPDRKDVKKFDGHAFYRLNRSGTRITFARSGVIIPTEMTRGATKSAFDRIAGPLLQQRIEAAIAKLVP</sequence>
<keyword evidence="2" id="KW-1185">Reference proteome</keyword>
<accession>A0ABV2H204</accession>
<gene>
    <name evidence="1" type="ORF">ABID21_000672</name>
</gene>